<feature type="chain" id="PRO_5036741514" evidence="2">
    <location>
        <begin position="28"/>
        <end position="501"/>
    </location>
</feature>
<dbReference type="SUPFAM" id="SSF63411">
    <property type="entry name" value="LuxS/MPP-like metallohydrolase"/>
    <property type="match status" value="2"/>
</dbReference>
<dbReference type="InterPro" id="IPR007863">
    <property type="entry name" value="Peptidase_M16_C"/>
</dbReference>
<evidence type="ECO:0000259" key="3">
    <source>
        <dbReference type="Pfam" id="PF00675"/>
    </source>
</evidence>
<reference evidence="5 6" key="1">
    <citation type="journal article" date="2021" name="Microbiol. Resour. Announc.">
        <title>Complete Genome Sequences of Three Human Oral Treponema parvum Isolates.</title>
        <authorList>
            <person name="Zeng H."/>
            <person name="Watt R.M."/>
        </authorList>
    </citation>
    <scope>NUCLEOTIDE SEQUENCE [LARGE SCALE GENOMIC DNA]</scope>
    <source>
        <strain evidence="5 6">ATCC 700770</strain>
    </source>
</reference>
<dbReference type="KEGG" id="tpav:HRQ91_08750"/>
<dbReference type="PANTHER" id="PTHR11851">
    <property type="entry name" value="METALLOPROTEASE"/>
    <property type="match status" value="1"/>
</dbReference>
<dbReference type="AlphaFoldDB" id="A0A975IF23"/>
<name>A0A975IF23_9SPIR</name>
<dbReference type="Gene3D" id="3.30.830.10">
    <property type="entry name" value="Metalloenzyme, LuxS/M16 peptidase-like"/>
    <property type="match status" value="2"/>
</dbReference>
<feature type="domain" description="Peptidase M16 N-terminal" evidence="3">
    <location>
        <begin position="54"/>
        <end position="172"/>
    </location>
</feature>
<evidence type="ECO:0000256" key="1">
    <source>
        <dbReference type="ARBA" id="ARBA00007261"/>
    </source>
</evidence>
<evidence type="ECO:0000259" key="4">
    <source>
        <dbReference type="Pfam" id="PF05193"/>
    </source>
</evidence>
<dbReference type="PANTHER" id="PTHR11851:SF49">
    <property type="entry name" value="MITOCHONDRIAL-PROCESSING PEPTIDASE SUBUNIT ALPHA"/>
    <property type="match status" value="1"/>
</dbReference>
<keyword evidence="6" id="KW-1185">Reference proteome</keyword>
<organism evidence="5 6">
    <name type="scientific">Treponema parvum</name>
    <dbReference type="NCBI Taxonomy" id="138851"/>
    <lineage>
        <taxon>Bacteria</taxon>
        <taxon>Pseudomonadati</taxon>
        <taxon>Spirochaetota</taxon>
        <taxon>Spirochaetia</taxon>
        <taxon>Spirochaetales</taxon>
        <taxon>Treponemataceae</taxon>
        <taxon>Treponema</taxon>
    </lineage>
</organism>
<evidence type="ECO:0000313" key="6">
    <source>
        <dbReference type="Proteomes" id="UP000671908"/>
    </source>
</evidence>
<gene>
    <name evidence="5" type="ORF">HRQ91_08750</name>
</gene>
<keyword evidence="2" id="KW-0732">Signal</keyword>
<protein>
    <submittedName>
        <fullName evidence="5">Insulinase family protein</fullName>
    </submittedName>
</protein>
<comment type="similarity">
    <text evidence="1">Belongs to the peptidase M16 family.</text>
</comment>
<dbReference type="Pfam" id="PF00675">
    <property type="entry name" value="Peptidase_M16"/>
    <property type="match status" value="1"/>
</dbReference>
<dbReference type="RefSeq" id="WP_210119189.1">
    <property type="nucleotide sequence ID" value="NZ_CP054142.1"/>
</dbReference>
<accession>A0A975IF23</accession>
<proteinExistence type="inferred from homology"/>
<dbReference type="GO" id="GO:0046872">
    <property type="term" value="F:metal ion binding"/>
    <property type="evidence" value="ECO:0007669"/>
    <property type="project" value="InterPro"/>
</dbReference>
<dbReference type="InterPro" id="IPR011249">
    <property type="entry name" value="Metalloenz_LuxS/M16"/>
</dbReference>
<evidence type="ECO:0000313" key="5">
    <source>
        <dbReference type="EMBL" id="QTQ14536.1"/>
    </source>
</evidence>
<feature type="signal peptide" evidence="2">
    <location>
        <begin position="1"/>
        <end position="27"/>
    </location>
</feature>
<feature type="domain" description="Peptidase M16 C-terminal" evidence="4">
    <location>
        <begin position="210"/>
        <end position="376"/>
    </location>
</feature>
<sequence>MNYMTKKLKNALLCFTVLFCAVSLVSASGKKEAAKTSVESLYEYELDNGLKLFVAENDSAPLAYIEVAVRCGAIAQTPETAGLFHLYEHMMFEGDSRYPSSADMDKAVRDMGALGQNAQTGINGVRYFFTVPSALLEKGLEFWSYAIREPLLSEHGLDSQKKVVIAEIEGNFPDPARIYSYNLFRTMFPKYPWRTDPSGSSQLVQNAASDDLRLMLKKYYVPNNAAVFVGGDVRHENVYELVKKIYGSWERADDPWSEERERQLSDPLTETTFRVMPSDTISAEQAVISVYFRGPDAGYDEDFIEIASFFDELMDDPSGFYKQTLLGMSDLEISDADHIGEGASFYRENGLIMFKAVVNSPQKDLAERAALFASTVTDKIIPQILNKKDIFTKEQFAQVKRTMKDYGYLTAETAEDLLRQVEYWWENASAEFFFKKAPKIKKSDIDKYLNTYISKKYPLVTVQLNTAVYAEQKNSFAAAGFKEFTQDSAYWWKDYERFKQE</sequence>
<dbReference type="Proteomes" id="UP000671908">
    <property type="component" value="Chromosome"/>
</dbReference>
<dbReference type="EMBL" id="CP054142">
    <property type="protein sequence ID" value="QTQ14536.1"/>
    <property type="molecule type" value="Genomic_DNA"/>
</dbReference>
<evidence type="ECO:0000256" key="2">
    <source>
        <dbReference type="SAM" id="SignalP"/>
    </source>
</evidence>
<dbReference type="InterPro" id="IPR011765">
    <property type="entry name" value="Pept_M16_N"/>
</dbReference>
<dbReference type="Pfam" id="PF05193">
    <property type="entry name" value="Peptidase_M16_C"/>
    <property type="match status" value="1"/>
</dbReference>
<dbReference type="InterPro" id="IPR050361">
    <property type="entry name" value="MPP/UQCRC_Complex"/>
</dbReference>